<proteinExistence type="predicted"/>
<dbReference type="Proteomes" id="UP000257109">
    <property type="component" value="Unassembled WGS sequence"/>
</dbReference>
<comment type="caution">
    <text evidence="2">The sequence shown here is derived from an EMBL/GenBank/DDBJ whole genome shotgun (WGS) entry which is preliminary data.</text>
</comment>
<organism evidence="2 3">
    <name type="scientific">Mucuna pruriens</name>
    <name type="common">Velvet bean</name>
    <name type="synonym">Dolichos pruriens</name>
    <dbReference type="NCBI Taxonomy" id="157652"/>
    <lineage>
        <taxon>Eukaryota</taxon>
        <taxon>Viridiplantae</taxon>
        <taxon>Streptophyta</taxon>
        <taxon>Embryophyta</taxon>
        <taxon>Tracheophyta</taxon>
        <taxon>Spermatophyta</taxon>
        <taxon>Magnoliopsida</taxon>
        <taxon>eudicotyledons</taxon>
        <taxon>Gunneridae</taxon>
        <taxon>Pentapetalae</taxon>
        <taxon>rosids</taxon>
        <taxon>fabids</taxon>
        <taxon>Fabales</taxon>
        <taxon>Fabaceae</taxon>
        <taxon>Papilionoideae</taxon>
        <taxon>50 kb inversion clade</taxon>
        <taxon>NPAAA clade</taxon>
        <taxon>indigoferoid/millettioid clade</taxon>
        <taxon>Phaseoleae</taxon>
        <taxon>Mucuna</taxon>
    </lineage>
</organism>
<evidence type="ECO:0000313" key="3">
    <source>
        <dbReference type="Proteomes" id="UP000257109"/>
    </source>
</evidence>
<feature type="transmembrane region" description="Helical" evidence="1">
    <location>
        <begin position="47"/>
        <end position="68"/>
    </location>
</feature>
<protein>
    <submittedName>
        <fullName evidence="2">ABC transporter C family member 4</fullName>
    </submittedName>
</protein>
<keyword evidence="3" id="KW-1185">Reference proteome</keyword>
<sequence>MSFASSTCLTSLSCTFPVKQTSGETFLSTLLQWLTFIFLSPCPQRAMLSFVDVVLLLFLSAFAVTRLWKRLTSHGGSATDLNKPLIKNDRSVFLTTIRFKLTLTAAVVLTILYTVACVFAFRSSSKVAWKEVDEVFWP</sequence>
<feature type="non-terminal residue" evidence="2">
    <location>
        <position position="1"/>
    </location>
</feature>
<feature type="transmembrane region" description="Helical" evidence="1">
    <location>
        <begin position="101"/>
        <end position="121"/>
    </location>
</feature>
<evidence type="ECO:0000313" key="2">
    <source>
        <dbReference type="EMBL" id="RDX70215.1"/>
    </source>
</evidence>
<name>A0A371EVW7_MUCPR</name>
<keyword evidence="1" id="KW-0812">Transmembrane</keyword>
<keyword evidence="1" id="KW-0472">Membrane</keyword>
<evidence type="ECO:0000256" key="1">
    <source>
        <dbReference type="SAM" id="Phobius"/>
    </source>
</evidence>
<keyword evidence="1" id="KW-1133">Transmembrane helix</keyword>
<dbReference type="AlphaFoldDB" id="A0A371EVW7"/>
<accession>A0A371EVW7</accession>
<dbReference type="EMBL" id="QJKJ01011794">
    <property type="protein sequence ID" value="RDX70215.1"/>
    <property type="molecule type" value="Genomic_DNA"/>
</dbReference>
<dbReference type="OrthoDB" id="1709837at2759"/>
<reference evidence="2" key="1">
    <citation type="submission" date="2018-05" db="EMBL/GenBank/DDBJ databases">
        <title>Draft genome of Mucuna pruriens seed.</title>
        <authorList>
            <person name="Nnadi N.E."/>
            <person name="Vos R."/>
            <person name="Hasami M.H."/>
            <person name="Devisetty U.K."/>
            <person name="Aguiy J.C."/>
        </authorList>
    </citation>
    <scope>NUCLEOTIDE SEQUENCE [LARGE SCALE GENOMIC DNA]</scope>
    <source>
        <strain evidence="2">JCA_2017</strain>
    </source>
</reference>
<gene>
    <name evidence="2" type="primary">ABCC4</name>
    <name evidence="2" type="ORF">CR513_50568</name>
</gene>